<feature type="transmembrane region" description="Helical" evidence="1">
    <location>
        <begin position="33"/>
        <end position="53"/>
    </location>
</feature>
<keyword evidence="1" id="KW-1133">Transmembrane helix</keyword>
<gene>
    <name evidence="2" type="ORF">MNB_SM-4-880</name>
</gene>
<proteinExistence type="predicted"/>
<keyword evidence="1" id="KW-0812">Transmembrane</keyword>
<accession>A0A1W1CV90</accession>
<protein>
    <submittedName>
        <fullName evidence="2">Bll5638 protein</fullName>
    </submittedName>
</protein>
<dbReference type="EMBL" id="FPHF01000114">
    <property type="protein sequence ID" value="SFV69637.1"/>
    <property type="molecule type" value="Genomic_DNA"/>
</dbReference>
<reference evidence="2" key="1">
    <citation type="submission" date="2016-10" db="EMBL/GenBank/DDBJ databases">
        <authorList>
            <person name="de Groot N.N."/>
        </authorList>
    </citation>
    <scope>NUCLEOTIDE SEQUENCE</scope>
</reference>
<organism evidence="2">
    <name type="scientific">hydrothermal vent metagenome</name>
    <dbReference type="NCBI Taxonomy" id="652676"/>
    <lineage>
        <taxon>unclassified sequences</taxon>
        <taxon>metagenomes</taxon>
        <taxon>ecological metagenomes</taxon>
    </lineage>
</organism>
<sequence length="216" mass="26009">MGIHWFILFLPYIFLLFVYLDDKYLHKLFKYNAIFTAVHIVILLTVLTLFHLLPNSVFKPSYFYEDAVLSSNMKETCKVLDEEYGDKKLFSTGYTNAAMFNYYCKKDMPMIFSNSVFGRMDDKLVDIRALKDTDFYIFNNREIKTKEYDNVCDEVKIQTFRVEDALFYVGECKGFNYDKYKTYYLDVQQKKFYDIPEWLPQGKCYFNDRYYQAEDK</sequence>
<feature type="transmembrane region" description="Helical" evidence="1">
    <location>
        <begin position="6"/>
        <end position="21"/>
    </location>
</feature>
<evidence type="ECO:0000256" key="1">
    <source>
        <dbReference type="SAM" id="Phobius"/>
    </source>
</evidence>
<keyword evidence="1" id="KW-0472">Membrane</keyword>
<evidence type="ECO:0000313" key="2">
    <source>
        <dbReference type="EMBL" id="SFV69637.1"/>
    </source>
</evidence>
<name>A0A1W1CV90_9ZZZZ</name>
<dbReference type="AlphaFoldDB" id="A0A1W1CV90"/>